<evidence type="ECO:0000256" key="9">
    <source>
        <dbReference type="NCBIfam" id="TIGR00187"/>
    </source>
</evidence>
<proteinExistence type="predicted"/>
<accession>A0ABS7BP25</accession>
<evidence type="ECO:0000256" key="4">
    <source>
        <dbReference type="ARBA" id="ARBA00012827"/>
    </source>
</evidence>
<evidence type="ECO:0000256" key="8">
    <source>
        <dbReference type="ARBA" id="ARBA00022737"/>
    </source>
</evidence>
<feature type="domain" description="Lumazine-binding" evidence="11">
    <location>
        <begin position="102"/>
        <end position="202"/>
    </location>
</feature>
<dbReference type="Pfam" id="PF00677">
    <property type="entry name" value="Lum_binding"/>
    <property type="match status" value="2"/>
</dbReference>
<keyword evidence="7 12" id="KW-0808">Transferase</keyword>
<evidence type="ECO:0000256" key="7">
    <source>
        <dbReference type="ARBA" id="ARBA00022679"/>
    </source>
</evidence>
<comment type="function">
    <text evidence="2">Catalyzes the dismutation of two molecules of 6,7-dimethyl-8-ribityllumazine, resulting in the formation of riboflavin and 5-amino-6-(D-ribitylamino)uracil.</text>
</comment>
<name>A0ABS7BP25_9SPHN</name>
<dbReference type="PIRSF" id="PIRSF000498">
    <property type="entry name" value="Riboflavin_syn_A"/>
    <property type="match status" value="1"/>
</dbReference>
<dbReference type="Proteomes" id="UP000759103">
    <property type="component" value="Unassembled WGS sequence"/>
</dbReference>
<keyword evidence="6" id="KW-0686">Riboflavin biosynthesis</keyword>
<keyword evidence="13" id="KW-1185">Reference proteome</keyword>
<dbReference type="InterPro" id="IPR023366">
    <property type="entry name" value="ATP_synth_asu-like_sf"/>
</dbReference>
<evidence type="ECO:0000256" key="2">
    <source>
        <dbReference type="ARBA" id="ARBA00002803"/>
    </source>
</evidence>
<dbReference type="SUPFAM" id="SSF63380">
    <property type="entry name" value="Riboflavin synthase domain-like"/>
    <property type="match status" value="2"/>
</dbReference>
<comment type="catalytic activity">
    <reaction evidence="1">
        <text>2 6,7-dimethyl-8-(1-D-ribityl)lumazine + H(+) = 5-amino-6-(D-ribitylamino)uracil + riboflavin</text>
        <dbReference type="Rhea" id="RHEA:20772"/>
        <dbReference type="ChEBI" id="CHEBI:15378"/>
        <dbReference type="ChEBI" id="CHEBI:15934"/>
        <dbReference type="ChEBI" id="CHEBI:57986"/>
        <dbReference type="ChEBI" id="CHEBI:58201"/>
        <dbReference type="EC" id="2.5.1.9"/>
    </reaction>
</comment>
<feature type="domain" description="Lumazine-binding" evidence="11">
    <location>
        <begin position="1"/>
        <end position="101"/>
    </location>
</feature>
<evidence type="ECO:0000256" key="6">
    <source>
        <dbReference type="ARBA" id="ARBA00022619"/>
    </source>
</evidence>
<dbReference type="CDD" id="cd00402">
    <property type="entry name" value="Riboflavin_synthase_like"/>
    <property type="match status" value="1"/>
</dbReference>
<evidence type="ECO:0000256" key="5">
    <source>
        <dbReference type="ARBA" id="ARBA00013950"/>
    </source>
</evidence>
<dbReference type="PANTHER" id="PTHR21098">
    <property type="entry name" value="RIBOFLAVIN SYNTHASE ALPHA CHAIN"/>
    <property type="match status" value="1"/>
</dbReference>
<feature type="repeat" description="Lumazine-binding" evidence="10">
    <location>
        <begin position="102"/>
        <end position="202"/>
    </location>
</feature>
<dbReference type="EC" id="2.5.1.9" evidence="4 9"/>
<comment type="caution">
    <text evidence="12">The sequence shown here is derived from an EMBL/GenBank/DDBJ whole genome shotgun (WGS) entry which is preliminary data.</text>
</comment>
<dbReference type="InterPro" id="IPR001783">
    <property type="entry name" value="Lumazine-bd"/>
</dbReference>
<keyword evidence="8" id="KW-0677">Repeat</keyword>
<dbReference type="NCBIfam" id="TIGR00187">
    <property type="entry name" value="ribE"/>
    <property type="match status" value="1"/>
</dbReference>
<organism evidence="12 13">
    <name type="scientific">Sphingomonas citri</name>
    <dbReference type="NCBI Taxonomy" id="2862499"/>
    <lineage>
        <taxon>Bacteria</taxon>
        <taxon>Pseudomonadati</taxon>
        <taxon>Pseudomonadota</taxon>
        <taxon>Alphaproteobacteria</taxon>
        <taxon>Sphingomonadales</taxon>
        <taxon>Sphingomonadaceae</taxon>
        <taxon>Sphingomonas</taxon>
    </lineage>
</organism>
<dbReference type="InterPro" id="IPR017938">
    <property type="entry name" value="Riboflavin_synthase-like_b-brl"/>
</dbReference>
<dbReference type="PROSITE" id="PS51177">
    <property type="entry name" value="LUMAZINE_BIND"/>
    <property type="match status" value="2"/>
</dbReference>
<dbReference type="EMBL" id="JAHXZN010000003">
    <property type="protein sequence ID" value="MBW6531184.1"/>
    <property type="molecule type" value="Genomic_DNA"/>
</dbReference>
<feature type="repeat" description="Lumazine-binding" evidence="10">
    <location>
        <begin position="1"/>
        <end position="101"/>
    </location>
</feature>
<evidence type="ECO:0000313" key="13">
    <source>
        <dbReference type="Proteomes" id="UP000759103"/>
    </source>
</evidence>
<evidence type="ECO:0000313" key="12">
    <source>
        <dbReference type="EMBL" id="MBW6531184.1"/>
    </source>
</evidence>
<dbReference type="Gene3D" id="2.40.30.20">
    <property type="match status" value="2"/>
</dbReference>
<dbReference type="InterPro" id="IPR026017">
    <property type="entry name" value="Lumazine-bd_dom"/>
</dbReference>
<evidence type="ECO:0000259" key="11">
    <source>
        <dbReference type="PROSITE" id="PS51177"/>
    </source>
</evidence>
<dbReference type="PANTHER" id="PTHR21098:SF12">
    <property type="entry name" value="RIBOFLAVIN SYNTHASE"/>
    <property type="match status" value="1"/>
</dbReference>
<evidence type="ECO:0000256" key="3">
    <source>
        <dbReference type="ARBA" id="ARBA00004887"/>
    </source>
</evidence>
<dbReference type="GO" id="GO:0004746">
    <property type="term" value="F:riboflavin synthase activity"/>
    <property type="evidence" value="ECO:0007669"/>
    <property type="project" value="UniProtKB-EC"/>
</dbReference>
<reference evidence="12 13" key="1">
    <citation type="submission" date="2021-07" db="EMBL/GenBank/DDBJ databases">
        <title>Sphingomonas sp.</title>
        <authorList>
            <person name="Feng G."/>
            <person name="Li J."/>
            <person name="Pan M."/>
        </authorList>
    </citation>
    <scope>NUCLEOTIDE SEQUENCE [LARGE SCALE GENOMIC DNA]</scope>
    <source>
        <strain evidence="12 13">RRHST34</strain>
    </source>
</reference>
<comment type="pathway">
    <text evidence="3">Cofactor biosynthesis; riboflavin biosynthesis; riboflavin from 2-hydroxy-3-oxobutyl phosphate and 5-amino-6-(D-ribitylamino)uracil: step 2/2.</text>
</comment>
<evidence type="ECO:0000256" key="1">
    <source>
        <dbReference type="ARBA" id="ARBA00000968"/>
    </source>
</evidence>
<gene>
    <name evidence="12" type="ORF">KZ820_10600</name>
</gene>
<dbReference type="NCBIfam" id="NF006767">
    <property type="entry name" value="PRK09289.1"/>
    <property type="match status" value="1"/>
</dbReference>
<dbReference type="RefSeq" id="WP_219748610.1">
    <property type="nucleotide sequence ID" value="NZ_JAHXZN010000003.1"/>
</dbReference>
<sequence length="207" mass="21915">MFTGIVSDIGTIRQIAQRGDTRAVIDTAYDVATIELGASIACSGVCLTVVDKAPHESGVGGWFAVDVSHETRSRTAPAQWAEGRSLNLERAMKLGDELGGHIVTGHVDGVATVEAITADGDSRRIALRVPGELAPFLAPKGSVTVDGVSLTVNAVEDLADGTRFTVNLIPHTQAVTTLGALIEGEAVNIEIDVLARYLQRMEHYRGR</sequence>
<protein>
    <recommendedName>
        <fullName evidence="5 9">Riboflavin synthase</fullName>
        <ecNumber evidence="4 9">2.5.1.9</ecNumber>
    </recommendedName>
</protein>
<evidence type="ECO:0000256" key="10">
    <source>
        <dbReference type="PROSITE-ProRule" id="PRU00524"/>
    </source>
</evidence>